<dbReference type="Proteomes" id="UP000799118">
    <property type="component" value="Unassembled WGS sequence"/>
</dbReference>
<name>A0A6A4IDE8_9AGAR</name>
<evidence type="ECO:0000256" key="1">
    <source>
        <dbReference type="SAM" id="Coils"/>
    </source>
</evidence>
<dbReference type="EMBL" id="ML769385">
    <property type="protein sequence ID" value="KAE9410232.1"/>
    <property type="molecule type" value="Genomic_DNA"/>
</dbReference>
<proteinExistence type="predicted"/>
<protein>
    <submittedName>
        <fullName evidence="3">Uncharacterized protein</fullName>
    </submittedName>
</protein>
<accession>A0A6A4IDE8</accession>
<feature type="transmembrane region" description="Helical" evidence="2">
    <location>
        <begin position="46"/>
        <end position="67"/>
    </location>
</feature>
<feature type="coiled-coil region" evidence="1">
    <location>
        <begin position="72"/>
        <end position="130"/>
    </location>
</feature>
<evidence type="ECO:0000313" key="4">
    <source>
        <dbReference type="Proteomes" id="UP000799118"/>
    </source>
</evidence>
<keyword evidence="2" id="KW-1133">Transmembrane helix</keyword>
<reference evidence="3" key="1">
    <citation type="journal article" date="2019" name="Environ. Microbiol.">
        <title>Fungal ecological strategies reflected in gene transcription - a case study of two litter decomposers.</title>
        <authorList>
            <person name="Barbi F."/>
            <person name="Kohler A."/>
            <person name="Barry K."/>
            <person name="Baskaran P."/>
            <person name="Daum C."/>
            <person name="Fauchery L."/>
            <person name="Ihrmark K."/>
            <person name="Kuo A."/>
            <person name="LaButti K."/>
            <person name="Lipzen A."/>
            <person name="Morin E."/>
            <person name="Grigoriev I.V."/>
            <person name="Henrissat B."/>
            <person name="Lindahl B."/>
            <person name="Martin F."/>
        </authorList>
    </citation>
    <scope>NUCLEOTIDE SEQUENCE</scope>
    <source>
        <strain evidence="3">JB14</strain>
    </source>
</reference>
<gene>
    <name evidence="3" type="ORF">BT96DRAFT_969337</name>
</gene>
<sequence length="165" mass="19295">MTLFLEKEEHTGLMRNDVLISISKPLLAIYTRFLPSAIFARSSSNIILGFGAATFACGLCMSLYSVYQDLYYVWLERQISRSLDQIDKLEAKSVEATRRYKLLEEVVQRGDRIIEDLERWDEERNELENLLVFRQMPVACAVTDNGDPRFEEYDTLVQKKETRKR</sequence>
<dbReference type="OrthoDB" id="2870565at2759"/>
<keyword evidence="4" id="KW-1185">Reference proteome</keyword>
<keyword evidence="1" id="KW-0175">Coiled coil</keyword>
<organism evidence="3 4">
    <name type="scientific">Gymnopus androsaceus JB14</name>
    <dbReference type="NCBI Taxonomy" id="1447944"/>
    <lineage>
        <taxon>Eukaryota</taxon>
        <taxon>Fungi</taxon>
        <taxon>Dikarya</taxon>
        <taxon>Basidiomycota</taxon>
        <taxon>Agaricomycotina</taxon>
        <taxon>Agaricomycetes</taxon>
        <taxon>Agaricomycetidae</taxon>
        <taxon>Agaricales</taxon>
        <taxon>Marasmiineae</taxon>
        <taxon>Omphalotaceae</taxon>
        <taxon>Gymnopus</taxon>
    </lineage>
</organism>
<dbReference type="AlphaFoldDB" id="A0A6A4IDE8"/>
<evidence type="ECO:0000256" key="2">
    <source>
        <dbReference type="SAM" id="Phobius"/>
    </source>
</evidence>
<evidence type="ECO:0000313" key="3">
    <source>
        <dbReference type="EMBL" id="KAE9410232.1"/>
    </source>
</evidence>
<keyword evidence="2" id="KW-0812">Transmembrane</keyword>
<keyword evidence="2" id="KW-0472">Membrane</keyword>